<evidence type="ECO:0000256" key="1">
    <source>
        <dbReference type="SAM" id="MobiDB-lite"/>
    </source>
</evidence>
<proteinExistence type="predicted"/>
<gene>
    <name evidence="2" type="ORF">LX32DRAFT_639435</name>
</gene>
<keyword evidence="3" id="KW-1185">Reference proteome</keyword>
<dbReference type="EMBL" id="MU842869">
    <property type="protein sequence ID" value="KAK2029054.1"/>
    <property type="molecule type" value="Genomic_DNA"/>
</dbReference>
<organism evidence="2 3">
    <name type="scientific">Colletotrichum zoysiae</name>
    <dbReference type="NCBI Taxonomy" id="1216348"/>
    <lineage>
        <taxon>Eukaryota</taxon>
        <taxon>Fungi</taxon>
        <taxon>Dikarya</taxon>
        <taxon>Ascomycota</taxon>
        <taxon>Pezizomycotina</taxon>
        <taxon>Sordariomycetes</taxon>
        <taxon>Hypocreomycetidae</taxon>
        <taxon>Glomerellales</taxon>
        <taxon>Glomerellaceae</taxon>
        <taxon>Colletotrichum</taxon>
        <taxon>Colletotrichum graminicola species complex</taxon>
    </lineage>
</organism>
<evidence type="ECO:0000313" key="3">
    <source>
        <dbReference type="Proteomes" id="UP001232148"/>
    </source>
</evidence>
<dbReference type="AlphaFoldDB" id="A0AAD9M1C4"/>
<reference evidence="2" key="1">
    <citation type="submission" date="2021-06" db="EMBL/GenBank/DDBJ databases">
        <title>Comparative genomics, transcriptomics and evolutionary studies reveal genomic signatures of adaptation to plant cell wall in hemibiotrophic fungi.</title>
        <authorList>
            <consortium name="DOE Joint Genome Institute"/>
            <person name="Baroncelli R."/>
            <person name="Diaz J.F."/>
            <person name="Benocci T."/>
            <person name="Peng M."/>
            <person name="Battaglia E."/>
            <person name="Haridas S."/>
            <person name="Andreopoulos W."/>
            <person name="Labutti K."/>
            <person name="Pangilinan J."/>
            <person name="Floch G.L."/>
            <person name="Makela M.R."/>
            <person name="Henrissat B."/>
            <person name="Grigoriev I.V."/>
            <person name="Crouch J.A."/>
            <person name="De Vries R.P."/>
            <person name="Sukno S.A."/>
            <person name="Thon M.R."/>
        </authorList>
    </citation>
    <scope>NUCLEOTIDE SEQUENCE</scope>
    <source>
        <strain evidence="2">MAFF235873</strain>
    </source>
</reference>
<dbReference type="Proteomes" id="UP001232148">
    <property type="component" value="Unassembled WGS sequence"/>
</dbReference>
<name>A0AAD9M1C4_9PEZI</name>
<sequence length="95" mass="10042">MTCQPKTTGLTARFPYCLSVSLSPCQAHHAGGGHTHLCIHTNTGSNTYLHKHGELAKTALPPAFPFLCVFSKHPSQLGKAIPTNSKSPPSPIPLG</sequence>
<comment type="caution">
    <text evidence="2">The sequence shown here is derived from an EMBL/GenBank/DDBJ whole genome shotgun (WGS) entry which is preliminary data.</text>
</comment>
<feature type="region of interest" description="Disordered" evidence="1">
    <location>
        <begin position="76"/>
        <end position="95"/>
    </location>
</feature>
<accession>A0AAD9M1C4</accession>
<protein>
    <submittedName>
        <fullName evidence="2">Uncharacterized protein</fullName>
    </submittedName>
</protein>
<evidence type="ECO:0000313" key="2">
    <source>
        <dbReference type="EMBL" id="KAK2029054.1"/>
    </source>
</evidence>